<protein>
    <submittedName>
        <fullName evidence="5">Sulfatase-like hydrolase/transferase</fullName>
    </submittedName>
</protein>
<dbReference type="InterPro" id="IPR024607">
    <property type="entry name" value="Sulfatase_CS"/>
</dbReference>
<dbReference type="EMBL" id="JACYFG010000006">
    <property type="protein sequence ID" value="MBD5778552.1"/>
    <property type="molecule type" value="Genomic_DNA"/>
</dbReference>
<dbReference type="Gene3D" id="3.40.720.10">
    <property type="entry name" value="Alkaline Phosphatase, subunit A"/>
    <property type="match status" value="1"/>
</dbReference>
<dbReference type="GO" id="GO:0046872">
    <property type="term" value="F:metal ion binding"/>
    <property type="evidence" value="ECO:0007669"/>
    <property type="project" value="UniProtKB-KW"/>
</dbReference>
<reference evidence="5" key="1">
    <citation type="submission" date="2020-09" db="EMBL/GenBank/DDBJ databases">
        <title>Pelagicoccus enzymogenes sp. nov. with an EPS production, isolated from marine sediment.</title>
        <authorList>
            <person name="Feng X."/>
        </authorList>
    </citation>
    <scope>NUCLEOTIDE SEQUENCE</scope>
    <source>
        <strain evidence="5">NFK12</strain>
    </source>
</reference>
<accession>A0A927F5I5</accession>
<comment type="caution">
    <text evidence="5">The sequence shown here is derived from an EMBL/GenBank/DDBJ whole genome shotgun (WGS) entry which is preliminary data.</text>
</comment>
<evidence type="ECO:0000256" key="3">
    <source>
        <dbReference type="ARBA" id="ARBA00022801"/>
    </source>
</evidence>
<dbReference type="Pfam" id="PF00884">
    <property type="entry name" value="Sulfatase"/>
    <property type="match status" value="1"/>
</dbReference>
<gene>
    <name evidence="5" type="ORF">IEN85_03550</name>
</gene>
<dbReference type="GO" id="GO:0008484">
    <property type="term" value="F:sulfuric ester hydrolase activity"/>
    <property type="evidence" value="ECO:0007669"/>
    <property type="project" value="TreeGrafter"/>
</dbReference>
<sequence>MKALLVFLALYPATRVVAESRPNFVIIYTDDHRWDAVGASRASSIQTPNIDRLSESGRYFPNSFVSLSICAPSRASLLTGYYGSTNGVMDMESALIVEDDTLAERLAESGYETSLFGKWHLSSTPERLGFAYSSYFYGLVPYWDVTFMRQGEELVLEGFVDDATTRETMLYLDTVRKRNKPFFVCYNSFAPHMDNSFAWPARESSLELYPKSKLPYPSTWEGELPGKPPYLKRNRPRQRALEYGYADLNNVLDHIQGYYASVTDMDAAVGELLDYLRREQLEDETYIILMGDNGWFNAEHGLTSKVLPYEESIRVPLIVSGPGVEAGVSEALALNLDIMPTVLELAGLPEDDKLHGRSLVPLLKGESVEDWREYIYYEAPHPQHGTMPLISVRTKDWKYVATYAEPTLENLMFEELYHLESDPGEWRNLISDPALDSKREQMVAFLEEARARYTNEAGLGKRKPLSGL</sequence>
<dbReference type="PANTHER" id="PTHR45953">
    <property type="entry name" value="IDURONATE 2-SULFATASE"/>
    <property type="match status" value="1"/>
</dbReference>
<keyword evidence="3 5" id="KW-0378">Hydrolase</keyword>
<evidence type="ECO:0000256" key="2">
    <source>
        <dbReference type="ARBA" id="ARBA00022723"/>
    </source>
</evidence>
<dbReference type="Proteomes" id="UP000622317">
    <property type="component" value="Unassembled WGS sequence"/>
</dbReference>
<dbReference type="PROSITE" id="PS00523">
    <property type="entry name" value="SULFATASE_1"/>
    <property type="match status" value="1"/>
</dbReference>
<keyword evidence="2" id="KW-0479">Metal-binding</keyword>
<evidence type="ECO:0000259" key="4">
    <source>
        <dbReference type="Pfam" id="PF00884"/>
    </source>
</evidence>
<comment type="similarity">
    <text evidence="1">Belongs to the sulfatase family.</text>
</comment>
<dbReference type="GO" id="GO:0005737">
    <property type="term" value="C:cytoplasm"/>
    <property type="evidence" value="ECO:0007669"/>
    <property type="project" value="TreeGrafter"/>
</dbReference>
<keyword evidence="6" id="KW-1185">Reference proteome</keyword>
<name>A0A927F5I5_9BACT</name>
<proteinExistence type="inferred from homology"/>
<organism evidence="5 6">
    <name type="scientific">Pelagicoccus enzymogenes</name>
    <dbReference type="NCBI Taxonomy" id="2773457"/>
    <lineage>
        <taxon>Bacteria</taxon>
        <taxon>Pseudomonadati</taxon>
        <taxon>Verrucomicrobiota</taxon>
        <taxon>Opitutia</taxon>
        <taxon>Puniceicoccales</taxon>
        <taxon>Pelagicoccaceae</taxon>
        <taxon>Pelagicoccus</taxon>
    </lineage>
</organism>
<dbReference type="PANTHER" id="PTHR45953:SF1">
    <property type="entry name" value="IDURONATE 2-SULFATASE"/>
    <property type="match status" value="1"/>
</dbReference>
<evidence type="ECO:0000313" key="5">
    <source>
        <dbReference type="EMBL" id="MBD5778552.1"/>
    </source>
</evidence>
<dbReference type="SUPFAM" id="SSF53649">
    <property type="entry name" value="Alkaline phosphatase-like"/>
    <property type="match status" value="1"/>
</dbReference>
<feature type="domain" description="Sulfatase N-terminal" evidence="4">
    <location>
        <begin position="22"/>
        <end position="347"/>
    </location>
</feature>
<dbReference type="InterPro" id="IPR000917">
    <property type="entry name" value="Sulfatase_N"/>
</dbReference>
<dbReference type="InterPro" id="IPR017850">
    <property type="entry name" value="Alkaline_phosphatase_core_sf"/>
</dbReference>
<dbReference type="AlphaFoldDB" id="A0A927F5I5"/>
<evidence type="ECO:0000256" key="1">
    <source>
        <dbReference type="ARBA" id="ARBA00008779"/>
    </source>
</evidence>
<evidence type="ECO:0000313" key="6">
    <source>
        <dbReference type="Proteomes" id="UP000622317"/>
    </source>
</evidence>